<feature type="region of interest" description="Disordered" evidence="1">
    <location>
        <begin position="1"/>
        <end position="29"/>
    </location>
</feature>
<sequence length="58" mass="5987">MANIPYGLESNGAFPAPGVKSNTAAPDSRPSPVAYALAFLMSWRQHPALSGAFSSHAA</sequence>
<evidence type="ECO:0000256" key="1">
    <source>
        <dbReference type="SAM" id="MobiDB-lite"/>
    </source>
</evidence>
<dbReference type="AlphaFoldDB" id="A0A6P1SVW1"/>
<dbReference type="Proteomes" id="UP000464495">
    <property type="component" value="Chromosome"/>
</dbReference>
<dbReference type="EMBL" id="CP046620">
    <property type="protein sequence ID" value="QHQ33897.1"/>
    <property type="molecule type" value="Genomic_DNA"/>
</dbReference>
<evidence type="ECO:0000313" key="3">
    <source>
        <dbReference type="Proteomes" id="UP000464495"/>
    </source>
</evidence>
<name>A0A6P1SVW1_9RHOB</name>
<proteinExistence type="predicted"/>
<organism evidence="2 3">
    <name type="scientific">Algicella marina</name>
    <dbReference type="NCBI Taxonomy" id="2683284"/>
    <lineage>
        <taxon>Bacteria</taxon>
        <taxon>Pseudomonadati</taxon>
        <taxon>Pseudomonadota</taxon>
        <taxon>Alphaproteobacteria</taxon>
        <taxon>Rhodobacterales</taxon>
        <taxon>Paracoccaceae</taxon>
        <taxon>Algicella</taxon>
    </lineage>
</organism>
<reference evidence="2 3" key="1">
    <citation type="submission" date="2019-12" db="EMBL/GenBank/DDBJ databases">
        <title>Complete genome sequence of Algicella marina strain 9Alg 56(T) isolated from the red alga Tichocarpus crinitus.</title>
        <authorList>
            <person name="Kim S.-G."/>
            <person name="Nedashkovskaya O.I."/>
        </authorList>
    </citation>
    <scope>NUCLEOTIDE SEQUENCE [LARGE SCALE GENOMIC DNA]</scope>
    <source>
        <strain evidence="2 3">9Alg 56</strain>
    </source>
</reference>
<gene>
    <name evidence="2" type="ORF">GO499_01220</name>
</gene>
<keyword evidence="3" id="KW-1185">Reference proteome</keyword>
<dbReference type="KEGG" id="amaq:GO499_01220"/>
<protein>
    <submittedName>
        <fullName evidence="2">Uncharacterized protein</fullName>
    </submittedName>
</protein>
<evidence type="ECO:0000313" key="2">
    <source>
        <dbReference type="EMBL" id="QHQ33897.1"/>
    </source>
</evidence>
<accession>A0A6P1SVW1</accession>
<dbReference type="RefSeq" id="WP_161860468.1">
    <property type="nucleotide sequence ID" value="NZ_CP046620.1"/>
</dbReference>